<comment type="caution">
    <text evidence="4">The sequence shown here is derived from an EMBL/GenBank/DDBJ whole genome shotgun (WGS) entry which is preliminary data.</text>
</comment>
<dbReference type="InterPro" id="IPR044855">
    <property type="entry name" value="CoA-Trfase_III_dom3_sf"/>
</dbReference>
<dbReference type="Proteomes" id="UP000536909">
    <property type="component" value="Unassembled WGS sequence"/>
</dbReference>
<proteinExistence type="predicted"/>
<dbReference type="GO" id="GO:0008410">
    <property type="term" value="F:CoA-transferase activity"/>
    <property type="evidence" value="ECO:0007669"/>
    <property type="project" value="TreeGrafter"/>
</dbReference>
<accession>A0AAJ5F5Z6</accession>
<feature type="region of interest" description="Disordered" evidence="2">
    <location>
        <begin position="386"/>
        <end position="406"/>
    </location>
</feature>
<evidence type="ECO:0000313" key="5">
    <source>
        <dbReference type="Proteomes" id="UP000308000"/>
    </source>
</evidence>
<dbReference type="Pfam" id="PF02515">
    <property type="entry name" value="CoA_transf_3"/>
    <property type="match status" value="1"/>
</dbReference>
<evidence type="ECO:0000313" key="6">
    <source>
        <dbReference type="Proteomes" id="UP000536909"/>
    </source>
</evidence>
<evidence type="ECO:0000313" key="3">
    <source>
        <dbReference type="EMBL" id="MBB5293462.1"/>
    </source>
</evidence>
<evidence type="ECO:0000313" key="4">
    <source>
        <dbReference type="EMBL" id="TLK32162.1"/>
    </source>
</evidence>
<organism evidence="4 5">
    <name type="scientific">Deinococcus metallilatus</name>
    <dbReference type="NCBI Taxonomy" id="1211322"/>
    <lineage>
        <taxon>Bacteria</taxon>
        <taxon>Thermotogati</taxon>
        <taxon>Deinococcota</taxon>
        <taxon>Deinococci</taxon>
        <taxon>Deinococcales</taxon>
        <taxon>Deinococcaceae</taxon>
        <taxon>Deinococcus</taxon>
    </lineage>
</organism>
<dbReference type="Gene3D" id="3.30.1540.10">
    <property type="entry name" value="formyl-coa transferase, domain 3"/>
    <property type="match status" value="1"/>
</dbReference>
<dbReference type="PANTHER" id="PTHR48207">
    <property type="entry name" value="SUCCINATE--HYDROXYMETHYLGLUTARATE COA-TRANSFERASE"/>
    <property type="match status" value="1"/>
</dbReference>
<dbReference type="Gene3D" id="3.40.50.10540">
    <property type="entry name" value="Crotonobetainyl-coa:carnitine coa-transferase, domain 1"/>
    <property type="match status" value="1"/>
</dbReference>
<dbReference type="RefSeq" id="WP_129117160.1">
    <property type="nucleotide sequence ID" value="NZ_BSUI01000012.1"/>
</dbReference>
<dbReference type="EMBL" id="JACHFV010000001">
    <property type="protein sequence ID" value="MBB5293462.1"/>
    <property type="molecule type" value="Genomic_DNA"/>
</dbReference>
<dbReference type="Proteomes" id="UP000308000">
    <property type="component" value="Unassembled WGS sequence"/>
</dbReference>
<dbReference type="InterPro" id="IPR050483">
    <property type="entry name" value="CoA-transferase_III_domain"/>
</dbReference>
<evidence type="ECO:0000256" key="1">
    <source>
        <dbReference type="ARBA" id="ARBA00022679"/>
    </source>
</evidence>
<dbReference type="InterPro" id="IPR003673">
    <property type="entry name" value="CoA-Trfase_fam_III"/>
</dbReference>
<gene>
    <name evidence="4" type="ORF">FCS05_01520</name>
    <name evidence="3" type="ORF">HNQ10_000275</name>
</gene>
<evidence type="ECO:0000256" key="2">
    <source>
        <dbReference type="SAM" id="MobiDB-lite"/>
    </source>
</evidence>
<keyword evidence="1 4" id="KW-0808">Transferase</keyword>
<reference evidence="4 5" key="1">
    <citation type="submission" date="2019-04" db="EMBL/GenBank/DDBJ databases">
        <title>Deinococcus metalilatus MA1002 mutant No.5.</title>
        <authorList>
            <person name="Park W."/>
            <person name="Park C."/>
        </authorList>
    </citation>
    <scope>NUCLEOTIDE SEQUENCE [LARGE SCALE GENOMIC DNA]</scope>
    <source>
        <strain evidence="4 5">MA1002-m5</strain>
    </source>
</reference>
<sequence>MTPEPPPMALEGIKVLDLASLYAGPLIATNLGDYGADVIKVEHPRGDDARRWGLSKNGVPLWWKSIARNKRLITLDLHDEEDRQTVRELAQWADIVIENFRPGRLESWGLGWADLHALNPRLILVRVTGFGQTGPLAQEPGFGTLAEAFSGFAAITGQPDGPPTLPPFGLADGVAALAGTYAAMMALYWRDAQGGGVGQMIDLSLYEPLFGILGPQAIEYLQTGTVQQRQGNRSKRTAPRNAYRTADNHWVALSGGTQQIVNRMLTVIGRPELAGDERFSTAAARLRNADEIDTLIGDWIAAHPLDEVLARFRAVEAPIAPIYDIAQIVRDPHYQARGTIASVPDPDLGEAAMTAVYPRLSRTPGQIRFAGARDIGAHQGEVLAEISGRKAGDTPVQPASGAGDRS</sequence>
<dbReference type="AlphaFoldDB" id="A0AAJ5F5Z6"/>
<dbReference type="InterPro" id="IPR023606">
    <property type="entry name" value="CoA-Trfase_III_dom_1_sf"/>
</dbReference>
<name>A0AAJ5F5Z6_9DEIO</name>
<dbReference type="PANTHER" id="PTHR48207:SF3">
    <property type="entry name" value="SUCCINATE--HYDROXYMETHYLGLUTARATE COA-TRANSFERASE"/>
    <property type="match status" value="1"/>
</dbReference>
<reference evidence="3 6" key="2">
    <citation type="submission" date="2020-08" db="EMBL/GenBank/DDBJ databases">
        <title>Genomic Encyclopedia of Type Strains, Phase IV (KMG-IV): sequencing the most valuable type-strain genomes for metagenomic binning, comparative biology and taxonomic classification.</title>
        <authorList>
            <person name="Goeker M."/>
        </authorList>
    </citation>
    <scope>NUCLEOTIDE SEQUENCE [LARGE SCALE GENOMIC DNA]</scope>
    <source>
        <strain evidence="3 6">DSM 105434</strain>
    </source>
</reference>
<keyword evidence="6" id="KW-1185">Reference proteome</keyword>
<dbReference type="EMBL" id="VBRC01000001">
    <property type="protein sequence ID" value="TLK32162.1"/>
    <property type="molecule type" value="Genomic_DNA"/>
</dbReference>
<dbReference type="SUPFAM" id="SSF89796">
    <property type="entry name" value="CoA-transferase family III (CaiB/BaiF)"/>
    <property type="match status" value="1"/>
</dbReference>
<protein>
    <submittedName>
        <fullName evidence="3 4">CoA transferase</fullName>
    </submittedName>
</protein>